<evidence type="ECO:0000313" key="2">
    <source>
        <dbReference type="Proteomes" id="UP001501842"/>
    </source>
</evidence>
<keyword evidence="2" id="KW-1185">Reference proteome</keyword>
<name>A0ABN3TYQ2_9ACTN</name>
<sequence>MGGGDPLRHPPRAGAFGLGASGLLHADAGAQRSVAAGEPVLAIRGQGTACRIGQPRSLGQPDPPLR</sequence>
<dbReference type="EMBL" id="BAAATZ010000003">
    <property type="protein sequence ID" value="GAA2721147.1"/>
    <property type="molecule type" value="Genomic_DNA"/>
</dbReference>
<organism evidence="1 2">
    <name type="scientific">Actinocorallia aurantiaca</name>
    <dbReference type="NCBI Taxonomy" id="46204"/>
    <lineage>
        <taxon>Bacteria</taxon>
        <taxon>Bacillati</taxon>
        <taxon>Actinomycetota</taxon>
        <taxon>Actinomycetes</taxon>
        <taxon>Streptosporangiales</taxon>
        <taxon>Thermomonosporaceae</taxon>
        <taxon>Actinocorallia</taxon>
    </lineage>
</organism>
<proteinExistence type="predicted"/>
<comment type="caution">
    <text evidence="1">The sequence shown here is derived from an EMBL/GenBank/DDBJ whole genome shotgun (WGS) entry which is preliminary data.</text>
</comment>
<accession>A0ABN3TYQ2</accession>
<reference evidence="1 2" key="1">
    <citation type="journal article" date="2019" name="Int. J. Syst. Evol. Microbiol.">
        <title>The Global Catalogue of Microorganisms (GCM) 10K type strain sequencing project: providing services to taxonomists for standard genome sequencing and annotation.</title>
        <authorList>
            <consortium name="The Broad Institute Genomics Platform"/>
            <consortium name="The Broad Institute Genome Sequencing Center for Infectious Disease"/>
            <person name="Wu L."/>
            <person name="Ma J."/>
        </authorList>
    </citation>
    <scope>NUCLEOTIDE SEQUENCE [LARGE SCALE GENOMIC DNA]</scope>
    <source>
        <strain evidence="1 2">JCM 8201</strain>
    </source>
</reference>
<gene>
    <name evidence="1" type="ORF">GCM10010439_10710</name>
</gene>
<evidence type="ECO:0000313" key="1">
    <source>
        <dbReference type="EMBL" id="GAA2721147.1"/>
    </source>
</evidence>
<dbReference type="Proteomes" id="UP001501842">
    <property type="component" value="Unassembled WGS sequence"/>
</dbReference>
<protein>
    <submittedName>
        <fullName evidence="1">Uncharacterized protein</fullName>
    </submittedName>
</protein>